<dbReference type="GO" id="GO:0006281">
    <property type="term" value="P:DNA repair"/>
    <property type="evidence" value="ECO:0007669"/>
    <property type="project" value="UniProtKB-KW"/>
</dbReference>
<dbReference type="AlphaFoldDB" id="A0A6J4HKM3"/>
<dbReference type="InterPro" id="IPR015927">
    <property type="entry name" value="Peptidase_S24_S26A/B/C"/>
</dbReference>
<dbReference type="PANTHER" id="PTHR33516:SF2">
    <property type="entry name" value="LEXA REPRESSOR-RELATED"/>
    <property type="match status" value="1"/>
</dbReference>
<keyword evidence="3 7" id="KW-0378">Hydrolase</keyword>
<dbReference type="InterPro" id="IPR050077">
    <property type="entry name" value="LexA_repressor"/>
</dbReference>
<dbReference type="GO" id="GO:0006355">
    <property type="term" value="P:regulation of DNA-templated transcription"/>
    <property type="evidence" value="ECO:0007669"/>
    <property type="project" value="InterPro"/>
</dbReference>
<dbReference type="PRINTS" id="PR00726">
    <property type="entry name" value="LEXASERPTASE"/>
</dbReference>
<organism evidence="9">
    <name type="scientific">uncultured Adhaeribacter sp</name>
    <dbReference type="NCBI Taxonomy" id="448109"/>
    <lineage>
        <taxon>Bacteria</taxon>
        <taxon>Pseudomonadati</taxon>
        <taxon>Bacteroidota</taxon>
        <taxon>Cytophagia</taxon>
        <taxon>Cytophagales</taxon>
        <taxon>Hymenobacteraceae</taxon>
        <taxon>Adhaeribacter</taxon>
        <taxon>environmental samples</taxon>
    </lineage>
</organism>
<reference evidence="9" key="1">
    <citation type="submission" date="2020-02" db="EMBL/GenBank/DDBJ databases">
        <authorList>
            <person name="Meier V. D."/>
        </authorList>
    </citation>
    <scope>NUCLEOTIDE SEQUENCE</scope>
    <source>
        <strain evidence="9">AVDCRST_MAG95</strain>
    </source>
</reference>
<dbReference type="GO" id="GO:0003677">
    <property type="term" value="F:DNA binding"/>
    <property type="evidence" value="ECO:0007669"/>
    <property type="project" value="InterPro"/>
</dbReference>
<comment type="similarity">
    <text evidence="1 7">Belongs to the peptidase S24 family.</text>
</comment>
<evidence type="ECO:0000313" key="9">
    <source>
        <dbReference type="EMBL" id="CAA9223959.1"/>
    </source>
</evidence>
<dbReference type="Pfam" id="PF00717">
    <property type="entry name" value="Peptidase_S24"/>
    <property type="match status" value="1"/>
</dbReference>
<evidence type="ECO:0000256" key="5">
    <source>
        <dbReference type="ARBA" id="ARBA00023204"/>
    </source>
</evidence>
<evidence type="ECO:0000259" key="8">
    <source>
        <dbReference type="Pfam" id="PF00717"/>
    </source>
</evidence>
<keyword evidence="5" id="KW-0234">DNA repair</keyword>
<dbReference type="PANTHER" id="PTHR33516">
    <property type="entry name" value="LEXA REPRESSOR"/>
    <property type="match status" value="1"/>
</dbReference>
<dbReference type="GO" id="GO:0016787">
    <property type="term" value="F:hydrolase activity"/>
    <property type="evidence" value="ECO:0007669"/>
    <property type="project" value="UniProtKB-KW"/>
</dbReference>
<dbReference type="Gene3D" id="2.10.109.10">
    <property type="entry name" value="Umud Fragment, subunit A"/>
    <property type="match status" value="1"/>
</dbReference>
<keyword evidence="6" id="KW-0742">SOS response</keyword>
<evidence type="ECO:0000256" key="7">
    <source>
        <dbReference type="RuleBase" id="RU003991"/>
    </source>
</evidence>
<keyword evidence="4 7" id="KW-0068">Autocatalytic cleavage</keyword>
<dbReference type="InterPro" id="IPR006197">
    <property type="entry name" value="Peptidase_S24_LexA"/>
</dbReference>
<evidence type="ECO:0000256" key="6">
    <source>
        <dbReference type="ARBA" id="ARBA00023236"/>
    </source>
</evidence>
<sequence>MTPLTSYLPTDCTSKYVVKLYEFNVPAGFPSPAADFTERTLDLNEYIVKRPSSTFFVQVIGDSMQNAGIYEGDIIVVDKSLTAQHGNIVLATIHGEFTVKRFWKTGNKHFLMPENDRYQPTEILPDTGFEVWGVVIHVLHKV</sequence>
<gene>
    <name evidence="9" type="ORF">AVDCRST_MAG95-667</name>
</gene>
<accession>A0A6J4HKM3</accession>
<proteinExistence type="inferred from homology"/>
<feature type="domain" description="Peptidase S24/S26A/S26B/S26C" evidence="8">
    <location>
        <begin position="24"/>
        <end position="136"/>
    </location>
</feature>
<dbReference type="InterPro" id="IPR036286">
    <property type="entry name" value="LexA/Signal_pep-like_sf"/>
</dbReference>
<dbReference type="GO" id="GO:0009432">
    <property type="term" value="P:SOS response"/>
    <property type="evidence" value="ECO:0007669"/>
    <property type="project" value="UniProtKB-KW"/>
</dbReference>
<protein>
    <submittedName>
        <fullName evidence="9">Error-prone repair protein UmuD</fullName>
    </submittedName>
</protein>
<dbReference type="EMBL" id="CADCTJ010000211">
    <property type="protein sequence ID" value="CAA9223959.1"/>
    <property type="molecule type" value="Genomic_DNA"/>
</dbReference>
<dbReference type="NCBIfam" id="NF007621">
    <property type="entry name" value="PRK10276.1"/>
    <property type="match status" value="1"/>
</dbReference>
<dbReference type="SUPFAM" id="SSF51306">
    <property type="entry name" value="LexA/Signal peptidase"/>
    <property type="match status" value="1"/>
</dbReference>
<name>A0A6J4HKM3_9BACT</name>
<dbReference type="CDD" id="cd06529">
    <property type="entry name" value="S24_LexA-like"/>
    <property type="match status" value="1"/>
</dbReference>
<evidence type="ECO:0000256" key="1">
    <source>
        <dbReference type="ARBA" id="ARBA00007484"/>
    </source>
</evidence>
<dbReference type="InterPro" id="IPR039418">
    <property type="entry name" value="LexA-like"/>
</dbReference>
<evidence type="ECO:0000256" key="3">
    <source>
        <dbReference type="ARBA" id="ARBA00022801"/>
    </source>
</evidence>
<keyword evidence="2" id="KW-0227">DNA damage</keyword>
<evidence type="ECO:0000256" key="4">
    <source>
        <dbReference type="ARBA" id="ARBA00022813"/>
    </source>
</evidence>
<evidence type="ECO:0000256" key="2">
    <source>
        <dbReference type="ARBA" id="ARBA00022763"/>
    </source>
</evidence>